<dbReference type="SUPFAM" id="SSF53098">
    <property type="entry name" value="Ribonuclease H-like"/>
    <property type="match status" value="1"/>
</dbReference>
<dbReference type="HAMAP" id="MF_00651">
    <property type="entry name" value="Nuclease_YqgF"/>
    <property type="match status" value="1"/>
</dbReference>
<dbReference type="InterPro" id="IPR012337">
    <property type="entry name" value="RNaseH-like_sf"/>
</dbReference>
<comment type="subcellular location">
    <subcellularLocation>
        <location evidence="5">Cytoplasm</location>
    </subcellularLocation>
</comment>
<comment type="function">
    <text evidence="5">Could be a nuclease involved in processing of the 5'-end of pre-16S rRNA.</text>
</comment>
<dbReference type="GO" id="GO:0000967">
    <property type="term" value="P:rRNA 5'-end processing"/>
    <property type="evidence" value="ECO:0007669"/>
    <property type="project" value="UniProtKB-UniRule"/>
</dbReference>
<evidence type="ECO:0000256" key="4">
    <source>
        <dbReference type="ARBA" id="ARBA00022801"/>
    </source>
</evidence>
<gene>
    <name evidence="7" type="primary">ruvX</name>
    <name evidence="7" type="ORF">E3J33_03445</name>
</gene>
<dbReference type="CDD" id="cd16964">
    <property type="entry name" value="YqgF"/>
    <property type="match status" value="1"/>
</dbReference>
<dbReference type="PANTHER" id="PTHR33317:SF4">
    <property type="entry name" value="POLYNUCLEOTIDYL TRANSFERASE, RIBONUCLEASE H-LIKE SUPERFAMILY PROTEIN"/>
    <property type="match status" value="1"/>
</dbReference>
<dbReference type="Gene3D" id="3.30.420.140">
    <property type="entry name" value="YqgF/RNase H-like domain"/>
    <property type="match status" value="1"/>
</dbReference>
<dbReference type="InterPro" id="IPR037027">
    <property type="entry name" value="YqgF/RNaseH-like_dom_sf"/>
</dbReference>
<feature type="domain" description="YqgF/RNase H-like" evidence="6">
    <location>
        <begin position="1"/>
        <end position="103"/>
    </location>
</feature>
<sequence length="149" mass="16811">MRVLSLDLGDKSIGLAVSDLSQTIAQGIGQMRWSNSTLNESIDQIRKLLSQHEVKKIVVGLPKNMKGEEGWQAKKVRSFVRDLSARINIPIILFDERLSTAAAERVLKEAKVSFSKRKKVRDKLAATVILQNYLDSQKYLKDNPLDSFL</sequence>
<dbReference type="GO" id="GO:0016788">
    <property type="term" value="F:hydrolase activity, acting on ester bonds"/>
    <property type="evidence" value="ECO:0007669"/>
    <property type="project" value="UniProtKB-UniRule"/>
</dbReference>
<evidence type="ECO:0000256" key="1">
    <source>
        <dbReference type="ARBA" id="ARBA00022490"/>
    </source>
</evidence>
<evidence type="ECO:0000256" key="3">
    <source>
        <dbReference type="ARBA" id="ARBA00022722"/>
    </source>
</evidence>
<dbReference type="EC" id="3.1.-.-" evidence="5"/>
<keyword evidence="2 5" id="KW-0690">Ribosome biogenesis</keyword>
<dbReference type="InterPro" id="IPR006641">
    <property type="entry name" value="YqgF/RNaseH-like_dom"/>
</dbReference>
<dbReference type="GO" id="GO:0005829">
    <property type="term" value="C:cytosol"/>
    <property type="evidence" value="ECO:0007669"/>
    <property type="project" value="TreeGrafter"/>
</dbReference>
<comment type="similarity">
    <text evidence="5">Belongs to the YqgF HJR family.</text>
</comment>
<name>A0A523YM15_UNCAE</name>
<dbReference type="Proteomes" id="UP000316925">
    <property type="component" value="Unassembled WGS sequence"/>
</dbReference>
<keyword evidence="4 5" id="KW-0378">Hydrolase</keyword>
<proteinExistence type="inferred from homology"/>
<dbReference type="NCBIfam" id="TIGR00250">
    <property type="entry name" value="RNAse_H_YqgF"/>
    <property type="match status" value="1"/>
</dbReference>
<evidence type="ECO:0000256" key="5">
    <source>
        <dbReference type="HAMAP-Rule" id="MF_00651"/>
    </source>
</evidence>
<comment type="caution">
    <text evidence="7">The sequence shown here is derived from an EMBL/GenBank/DDBJ whole genome shotgun (WGS) entry which is preliminary data.</text>
</comment>
<evidence type="ECO:0000313" key="8">
    <source>
        <dbReference type="Proteomes" id="UP000316925"/>
    </source>
</evidence>
<dbReference type="AlphaFoldDB" id="A0A523YM15"/>
<dbReference type="PANTHER" id="PTHR33317">
    <property type="entry name" value="POLYNUCLEOTIDYL TRANSFERASE, RIBONUCLEASE H-LIKE SUPERFAMILY PROTEIN"/>
    <property type="match status" value="1"/>
</dbReference>
<dbReference type="SMART" id="SM00732">
    <property type="entry name" value="YqgFc"/>
    <property type="match status" value="1"/>
</dbReference>
<protein>
    <recommendedName>
        <fullName evidence="5">Putative pre-16S rRNA nuclease</fullName>
        <ecNumber evidence="5">3.1.-.-</ecNumber>
    </recommendedName>
</protein>
<keyword evidence="1 5" id="KW-0963">Cytoplasm</keyword>
<keyword evidence="3 5" id="KW-0540">Nuclease</keyword>
<dbReference type="Pfam" id="PF03652">
    <property type="entry name" value="RuvX"/>
    <property type="match status" value="1"/>
</dbReference>
<organism evidence="7 8">
    <name type="scientific">Aerophobetes bacterium</name>
    <dbReference type="NCBI Taxonomy" id="2030807"/>
    <lineage>
        <taxon>Bacteria</taxon>
        <taxon>Candidatus Aerophobota</taxon>
    </lineage>
</organism>
<dbReference type="EMBL" id="SOIJ01000195">
    <property type="protein sequence ID" value="TET92601.1"/>
    <property type="molecule type" value="Genomic_DNA"/>
</dbReference>
<dbReference type="InterPro" id="IPR005227">
    <property type="entry name" value="YqgF"/>
</dbReference>
<evidence type="ECO:0000313" key="7">
    <source>
        <dbReference type="EMBL" id="TET92601.1"/>
    </source>
</evidence>
<reference evidence="7 8" key="1">
    <citation type="submission" date="2019-03" db="EMBL/GenBank/DDBJ databases">
        <title>Metabolic potential of uncultured bacteria and archaea associated with petroleum seepage in deep-sea sediments.</title>
        <authorList>
            <person name="Dong X."/>
            <person name="Hubert C."/>
        </authorList>
    </citation>
    <scope>NUCLEOTIDE SEQUENCE [LARGE SCALE GENOMIC DNA]</scope>
    <source>
        <strain evidence="7">E29_bin28</strain>
    </source>
</reference>
<evidence type="ECO:0000256" key="2">
    <source>
        <dbReference type="ARBA" id="ARBA00022517"/>
    </source>
</evidence>
<evidence type="ECO:0000259" key="6">
    <source>
        <dbReference type="SMART" id="SM00732"/>
    </source>
</evidence>
<dbReference type="GO" id="GO:0004518">
    <property type="term" value="F:nuclease activity"/>
    <property type="evidence" value="ECO:0007669"/>
    <property type="project" value="UniProtKB-KW"/>
</dbReference>
<accession>A0A523YM15</accession>